<evidence type="ECO:0000259" key="4">
    <source>
        <dbReference type="PROSITE" id="PS50995"/>
    </source>
</evidence>
<dbReference type="InterPro" id="IPR023187">
    <property type="entry name" value="Tscrpt_reg_MarR-type_CS"/>
</dbReference>
<dbReference type="PROSITE" id="PS50995">
    <property type="entry name" value="HTH_MARR_2"/>
    <property type="match status" value="1"/>
</dbReference>
<comment type="caution">
    <text evidence="5">The sequence shown here is derived from an EMBL/GenBank/DDBJ whole genome shotgun (WGS) entry which is preliminary data.</text>
</comment>
<dbReference type="Proteomes" id="UP000590749">
    <property type="component" value="Unassembled WGS sequence"/>
</dbReference>
<gene>
    <name evidence="5" type="ORF">FHR83_001063</name>
</gene>
<dbReference type="InterPro" id="IPR036388">
    <property type="entry name" value="WH-like_DNA-bd_sf"/>
</dbReference>
<dbReference type="PROSITE" id="PS01117">
    <property type="entry name" value="HTH_MARR_1"/>
    <property type="match status" value="1"/>
</dbReference>
<protein>
    <submittedName>
        <fullName evidence="5">DNA-binding MarR family transcriptional regulator</fullName>
    </submittedName>
</protein>
<evidence type="ECO:0000256" key="3">
    <source>
        <dbReference type="ARBA" id="ARBA00023163"/>
    </source>
</evidence>
<dbReference type="Pfam" id="PF01047">
    <property type="entry name" value="MarR"/>
    <property type="match status" value="1"/>
</dbReference>
<evidence type="ECO:0000313" key="6">
    <source>
        <dbReference type="Proteomes" id="UP000590749"/>
    </source>
</evidence>
<dbReference type="SMART" id="SM00347">
    <property type="entry name" value="HTH_MARR"/>
    <property type="match status" value="1"/>
</dbReference>
<dbReference type="RefSeq" id="WP_183217036.1">
    <property type="nucleotide sequence ID" value="NZ_BMPW01000040.1"/>
</dbReference>
<name>A0A7W5FCI9_9ACTN</name>
<evidence type="ECO:0000256" key="2">
    <source>
        <dbReference type="ARBA" id="ARBA00023125"/>
    </source>
</evidence>
<dbReference type="SUPFAM" id="SSF46785">
    <property type="entry name" value="Winged helix' DNA-binding domain"/>
    <property type="match status" value="1"/>
</dbReference>
<dbReference type="GO" id="GO:0003700">
    <property type="term" value="F:DNA-binding transcription factor activity"/>
    <property type="evidence" value="ECO:0007669"/>
    <property type="project" value="InterPro"/>
</dbReference>
<dbReference type="InterPro" id="IPR000835">
    <property type="entry name" value="HTH_MarR-typ"/>
</dbReference>
<sequence>MEPEAALIDQWRSLLACYNEVACHLERALQESHGLSLSEFETLDRLTTQNCDKRRMQDLAEAMYLSQSALSRTVTRLVNADLIDRTHCVQDRRGVFVQLTDLGRTRHTEAKATHLAVLAQHLTPTP</sequence>
<dbReference type="PANTHER" id="PTHR33164:SF99">
    <property type="entry name" value="MARR FAMILY REGULATORY PROTEIN"/>
    <property type="match status" value="1"/>
</dbReference>
<accession>A0A7W5FCI9</accession>
<dbReference type="AlphaFoldDB" id="A0A7W5FCI9"/>
<dbReference type="EMBL" id="JACHXF010000001">
    <property type="protein sequence ID" value="MBB3093429.1"/>
    <property type="molecule type" value="Genomic_DNA"/>
</dbReference>
<evidence type="ECO:0000256" key="1">
    <source>
        <dbReference type="ARBA" id="ARBA00023015"/>
    </source>
</evidence>
<organism evidence="5 6">
    <name type="scientific">Actinoplanes campanulatus</name>
    <dbReference type="NCBI Taxonomy" id="113559"/>
    <lineage>
        <taxon>Bacteria</taxon>
        <taxon>Bacillati</taxon>
        <taxon>Actinomycetota</taxon>
        <taxon>Actinomycetes</taxon>
        <taxon>Micromonosporales</taxon>
        <taxon>Micromonosporaceae</taxon>
        <taxon>Actinoplanes</taxon>
    </lineage>
</organism>
<feature type="domain" description="HTH marR-type" evidence="4">
    <location>
        <begin position="1"/>
        <end position="126"/>
    </location>
</feature>
<keyword evidence="1" id="KW-0805">Transcription regulation</keyword>
<reference evidence="5 6" key="1">
    <citation type="submission" date="2020-08" db="EMBL/GenBank/DDBJ databases">
        <title>Genomic Encyclopedia of Type Strains, Phase III (KMG-III): the genomes of soil and plant-associated and newly described type strains.</title>
        <authorList>
            <person name="Whitman W."/>
        </authorList>
    </citation>
    <scope>NUCLEOTIDE SEQUENCE [LARGE SCALE GENOMIC DNA]</scope>
    <source>
        <strain evidence="5 6">CECT 3287</strain>
    </source>
</reference>
<keyword evidence="3" id="KW-0804">Transcription</keyword>
<dbReference type="PANTHER" id="PTHR33164">
    <property type="entry name" value="TRANSCRIPTIONAL REGULATOR, MARR FAMILY"/>
    <property type="match status" value="1"/>
</dbReference>
<dbReference type="InterPro" id="IPR036390">
    <property type="entry name" value="WH_DNA-bd_sf"/>
</dbReference>
<dbReference type="InterPro" id="IPR039422">
    <property type="entry name" value="MarR/SlyA-like"/>
</dbReference>
<keyword evidence="2 5" id="KW-0238">DNA-binding</keyword>
<dbReference type="Gene3D" id="1.10.10.10">
    <property type="entry name" value="Winged helix-like DNA-binding domain superfamily/Winged helix DNA-binding domain"/>
    <property type="match status" value="1"/>
</dbReference>
<dbReference type="GO" id="GO:0003677">
    <property type="term" value="F:DNA binding"/>
    <property type="evidence" value="ECO:0007669"/>
    <property type="project" value="UniProtKB-KW"/>
</dbReference>
<proteinExistence type="predicted"/>
<keyword evidence="6" id="KW-1185">Reference proteome</keyword>
<dbReference type="GO" id="GO:0006950">
    <property type="term" value="P:response to stress"/>
    <property type="evidence" value="ECO:0007669"/>
    <property type="project" value="TreeGrafter"/>
</dbReference>
<evidence type="ECO:0000313" key="5">
    <source>
        <dbReference type="EMBL" id="MBB3093429.1"/>
    </source>
</evidence>